<feature type="transmembrane region" description="Helical" evidence="8">
    <location>
        <begin position="551"/>
        <end position="578"/>
    </location>
</feature>
<evidence type="ECO:0000256" key="3">
    <source>
        <dbReference type="ARBA" id="ARBA00022448"/>
    </source>
</evidence>
<sequence length="870" mass="97782">MGSFVSWIKTNMGGSSSDSSSDSDSSPQSLSGMISTLVPVLVISGVYLLFFLIFRSSRRRFYAPRSYLGALHQSERSPELPKGIFAWIGSFWKIPDVYALQHQSLDAYLFLRFLRVCTVIMFVSLLITWVVLFPVNATGHNGKSQLEILSYSNINIDTEKNRFYAHALVAWAVYGFMMYMITRECIFFINIRQAYLLLPQYAKRISSRTVLFTNVPDDYLDERHVRRVFGDNLVQNVWIPGITKDLDKLVEERDKVAMKLENGEIKLLKTVNKERTKASKKSGAQPASSHEDAEHGSLASRWIPAKKWPTHRTGFLGLIGPKVQTIDWCRQQLQKLVPETEQAQSDFMAGNYKKHTSIFVEFYTQADAQAAYQTITHHQPLHMAPKYIGVRPDEVIWKNLSIPWWQLIVRRYAVYFLIAVLIIFWAIPVGIVGIIAQVNTLKKLPGLTWIDDIPSVILGVVSGLLPSVALSILMSLVPVFMRMFASLSGEVSLARVELFCQNAYFFFQLIQVFLVRTITDTASTAIVQIVNNPSAVFNILATALPTSSNFYISYFIVQGFTIATGVLTQVVGCVIFELMYKYLTSTPRGMYNKWTTLSAIMWGNVLPVYTTIAVISITYAVIAPLMLFWSTLALGLFYTAYRYNILFVSDTQVDTRGLFYPRALKQLFSGIYLSEVCMVGMFAISKAPGPAVLMGIFLVFTILFHLTLMRSLGDHLRGLPVTLQVDEAARQNGDEVNGDSNGYSKEAAASGDTGGTTKTAKKGNFITRFLAPWKYADYQSLRGMMPADNSDMVRYSPETEVNAYYPPSVTADVPTLWIPSDPAGVSKQEVALSSKVIPITDEGCTMDEKNKLHWDAEGARPPIWEEKTYY</sequence>
<dbReference type="Pfam" id="PF02714">
    <property type="entry name" value="RSN1_7TM"/>
    <property type="match status" value="1"/>
</dbReference>
<evidence type="ECO:0000256" key="8">
    <source>
        <dbReference type="SAM" id="Phobius"/>
    </source>
</evidence>
<keyword evidence="3" id="KW-0813">Transport</keyword>
<dbReference type="RefSeq" id="XP_035321636.1">
    <property type="nucleotide sequence ID" value="XM_035468502.1"/>
</dbReference>
<dbReference type="PANTHER" id="PTHR13018">
    <property type="entry name" value="PROBABLE MEMBRANE PROTEIN DUF221-RELATED"/>
    <property type="match status" value="1"/>
</dbReference>
<feature type="compositionally biased region" description="Low complexity" evidence="7">
    <location>
        <begin position="747"/>
        <end position="756"/>
    </location>
</feature>
<feature type="transmembrane region" description="Helical" evidence="8">
    <location>
        <begin position="627"/>
        <end position="646"/>
    </location>
</feature>
<dbReference type="AlphaFoldDB" id="A0A9P4YXT5"/>
<organism evidence="13 14">
    <name type="scientific">Geosmithia morbida</name>
    <dbReference type="NCBI Taxonomy" id="1094350"/>
    <lineage>
        <taxon>Eukaryota</taxon>
        <taxon>Fungi</taxon>
        <taxon>Dikarya</taxon>
        <taxon>Ascomycota</taxon>
        <taxon>Pezizomycotina</taxon>
        <taxon>Sordariomycetes</taxon>
        <taxon>Hypocreomycetidae</taxon>
        <taxon>Hypocreales</taxon>
        <taxon>Bionectriaceae</taxon>
        <taxon>Geosmithia</taxon>
    </lineage>
</organism>
<evidence type="ECO:0000259" key="12">
    <source>
        <dbReference type="Pfam" id="PF14703"/>
    </source>
</evidence>
<evidence type="ECO:0000313" key="14">
    <source>
        <dbReference type="Proteomes" id="UP000749293"/>
    </source>
</evidence>
<keyword evidence="6 8" id="KW-0472">Membrane</keyword>
<dbReference type="EMBL" id="JAANYQ010000007">
    <property type="protein sequence ID" value="KAF4122984.1"/>
    <property type="molecule type" value="Genomic_DNA"/>
</dbReference>
<evidence type="ECO:0000259" key="11">
    <source>
        <dbReference type="Pfam" id="PF13967"/>
    </source>
</evidence>
<feature type="transmembrane region" description="Helical" evidence="8">
    <location>
        <begin position="113"/>
        <end position="135"/>
    </location>
</feature>
<comment type="subcellular location">
    <subcellularLocation>
        <location evidence="1">Membrane</location>
        <topology evidence="1">Multi-pass membrane protein</topology>
    </subcellularLocation>
</comment>
<feature type="transmembrane region" description="Helical" evidence="8">
    <location>
        <begin position="456"/>
        <end position="481"/>
    </location>
</feature>
<evidence type="ECO:0000256" key="7">
    <source>
        <dbReference type="SAM" id="MobiDB-lite"/>
    </source>
</evidence>
<accession>A0A9P4YXT5</accession>
<dbReference type="PANTHER" id="PTHR13018:SF26">
    <property type="entry name" value="DOMAIN PROTEIN, PUTATIVE (AFU_ORTHOLOGUE AFUA_5G10920)-RELATED"/>
    <property type="match status" value="1"/>
</dbReference>
<keyword evidence="5 8" id="KW-1133">Transmembrane helix</keyword>
<proteinExistence type="inferred from homology"/>
<evidence type="ECO:0000256" key="5">
    <source>
        <dbReference type="ARBA" id="ARBA00022989"/>
    </source>
</evidence>
<protein>
    <submittedName>
        <fullName evidence="13">Calcium permeable stress-gated cation channel</fullName>
    </submittedName>
</protein>
<dbReference type="GO" id="GO:0005886">
    <property type="term" value="C:plasma membrane"/>
    <property type="evidence" value="ECO:0007669"/>
    <property type="project" value="TreeGrafter"/>
</dbReference>
<feature type="domain" description="CSC1/OSCA1-like 7TM region" evidence="9">
    <location>
        <begin position="410"/>
        <end position="682"/>
    </location>
</feature>
<evidence type="ECO:0000256" key="6">
    <source>
        <dbReference type="ARBA" id="ARBA00023136"/>
    </source>
</evidence>
<dbReference type="Proteomes" id="UP000749293">
    <property type="component" value="Unassembled WGS sequence"/>
</dbReference>
<feature type="domain" description="CSC1/OSCA1-like cytosolic" evidence="12">
    <location>
        <begin position="207"/>
        <end position="399"/>
    </location>
</feature>
<feature type="transmembrane region" description="Helical" evidence="8">
    <location>
        <begin position="30"/>
        <end position="54"/>
    </location>
</feature>
<gene>
    <name evidence="13" type="ORF">GMORB2_6532</name>
</gene>
<dbReference type="Pfam" id="PF13967">
    <property type="entry name" value="RSN1_TM"/>
    <property type="match status" value="1"/>
</dbReference>
<dbReference type="InterPro" id="IPR032880">
    <property type="entry name" value="CSC1/OSCA1-like_N"/>
</dbReference>
<dbReference type="GeneID" id="55972757"/>
<dbReference type="OrthoDB" id="1076608at2759"/>
<evidence type="ECO:0000259" key="9">
    <source>
        <dbReference type="Pfam" id="PF02714"/>
    </source>
</evidence>
<evidence type="ECO:0000313" key="13">
    <source>
        <dbReference type="EMBL" id="KAF4122984.1"/>
    </source>
</evidence>
<evidence type="ECO:0000256" key="2">
    <source>
        <dbReference type="ARBA" id="ARBA00007779"/>
    </source>
</evidence>
<evidence type="ECO:0000259" key="10">
    <source>
        <dbReference type="Pfam" id="PF12621"/>
    </source>
</evidence>
<feature type="domain" description="CSC1/OSCA1-like N-terminal transmembrane" evidence="11">
    <location>
        <begin position="33"/>
        <end position="184"/>
    </location>
</feature>
<feature type="region of interest" description="Disordered" evidence="7">
    <location>
        <begin position="732"/>
        <end position="756"/>
    </location>
</feature>
<dbReference type="GO" id="GO:0005227">
    <property type="term" value="F:calcium-activated cation channel activity"/>
    <property type="evidence" value="ECO:0007669"/>
    <property type="project" value="InterPro"/>
</dbReference>
<feature type="transmembrane region" description="Helical" evidence="8">
    <location>
        <begin position="599"/>
        <end position="621"/>
    </location>
</feature>
<feature type="transmembrane region" description="Helical" evidence="8">
    <location>
        <begin position="163"/>
        <end position="182"/>
    </location>
</feature>
<keyword evidence="4 8" id="KW-0812">Transmembrane</keyword>
<dbReference type="InterPro" id="IPR045122">
    <property type="entry name" value="Csc1-like"/>
</dbReference>
<dbReference type="InterPro" id="IPR022257">
    <property type="entry name" value="PHM7_ext"/>
</dbReference>
<dbReference type="Pfam" id="PF12621">
    <property type="entry name" value="PHM7_ext"/>
    <property type="match status" value="1"/>
</dbReference>
<feature type="transmembrane region" description="Helical" evidence="8">
    <location>
        <begin position="691"/>
        <end position="709"/>
    </location>
</feature>
<feature type="domain" description="10TM putative phosphate transporter extracellular tail" evidence="10">
    <location>
        <begin position="769"/>
        <end position="862"/>
    </location>
</feature>
<name>A0A9P4YXT5_9HYPO</name>
<keyword evidence="14" id="KW-1185">Reference proteome</keyword>
<dbReference type="InterPro" id="IPR003864">
    <property type="entry name" value="CSC1/OSCA1-like_7TM"/>
</dbReference>
<feature type="region of interest" description="Disordered" evidence="7">
    <location>
        <begin position="274"/>
        <end position="297"/>
    </location>
</feature>
<feature type="transmembrane region" description="Helical" evidence="8">
    <location>
        <begin position="412"/>
        <end position="436"/>
    </location>
</feature>
<dbReference type="Pfam" id="PF14703">
    <property type="entry name" value="PHM7_cyt"/>
    <property type="match status" value="1"/>
</dbReference>
<dbReference type="InterPro" id="IPR027815">
    <property type="entry name" value="CSC1/OSCA1-like_cyt"/>
</dbReference>
<evidence type="ECO:0000256" key="4">
    <source>
        <dbReference type="ARBA" id="ARBA00022692"/>
    </source>
</evidence>
<evidence type="ECO:0000256" key="1">
    <source>
        <dbReference type="ARBA" id="ARBA00004141"/>
    </source>
</evidence>
<reference evidence="13" key="1">
    <citation type="submission" date="2020-03" db="EMBL/GenBank/DDBJ databases">
        <title>Site-based positive gene gene selection in Geosmithia morbida across the United States reveals a broad range of putative effectors and factors for local host and environmental adapation.</title>
        <authorList>
            <person name="Onufrak A."/>
            <person name="Murdoch R.W."/>
            <person name="Gazis R."/>
            <person name="Huff M."/>
            <person name="Staton M."/>
            <person name="Klingeman W."/>
            <person name="Hadziabdic D."/>
        </authorList>
    </citation>
    <scope>NUCLEOTIDE SEQUENCE</scope>
    <source>
        <strain evidence="13">1262</strain>
    </source>
</reference>
<comment type="similarity">
    <text evidence="2">Belongs to the CSC1 (TC 1.A.17) family.</text>
</comment>
<comment type="caution">
    <text evidence="13">The sequence shown here is derived from an EMBL/GenBank/DDBJ whole genome shotgun (WGS) entry which is preliminary data.</text>
</comment>
<feature type="transmembrane region" description="Helical" evidence="8">
    <location>
        <begin position="667"/>
        <end position="685"/>
    </location>
</feature>